<sequence length="1024" mass="109341">MRRKVTVAAMADDDVSRTNPSSQGSQGQRQVDVGQFARRLGCMASSTAQALYAIVHMKFPLFEAQSLAKLAQKIYALAAVLSSLREDLIQSGEQDVWTKEHGESLLRSLRECEGVFQNIILAVRKADETLGAPAKSMLTTGEAYVKGCVLSDEQKALSVVEKCFGLAIQSHLVSRHAALARKKHLDEDEIPEASRLILAFRNPVLNDVSVSRNKPFASEQLREYSMPSAHSPAHIGDQAESEIEVSAPAERSNIGDSILRRPTPIGLYNQWPPFGNPQHPAYLAAKARGCKDDDGKPVIAPSLATYASTSKGLSESGQSSERLFPPAPTPKVVPGTISFGEPSVIKPTSSGSSLFTKAAPSGAFANYSQSWANQFTPTLHLEAYVLRPNVHSTDTTSTLSYGIESLRLSEETMQAQVRSLGPTYSVVDTLLDLQPQQLHLIQLRAIQRQGNIVSVEHGKPVSLTMLMGSLQVKPALFIISTTTMLPQFPAPLPFPLPAPDPTPDSVPATGGSILRGIAPAPGFGPSNSNSAISTSHHLSSPEAYSKHLQEQGELCNYVEGTDIKGRFQHYQTITMNKDWHDKDRSLEEVRLADYKAKRKGPMKTNEISYPWDQSKVPFGGFGRFGGPRPLPPKEVKISKTGWFPTTIRPSAPGYAFGDGAPKFGQPTQGVNASSKSSLNIFDNFVTPRVVPHDSGPFGHVAPNLPPFVPPQDPGKNVFNCGPAFTRPPLFGGQGGNAWDACRASPSTSSGKLPNSLFNPPGSTNTSKPSFGPSTNSDGFCAVQHQHGPFCRAQPVHKFHFGGTYPSFEDGDITSAYGPPSCMLCRFEGRVCRCYDLSLAVPPQAPSSSSDKPSSAAPIPSLFESAPTWQDVPKPSLFGGAPATRTYVSPFTALAKDPNYRPFGAAPPSQRRGASLFGATSSIKPTIPSSSNSFGTSVGQPPSLFGLLSSTAPAAPPAAGGLFGNLGSTASKSTKKDDSPFNEQEQANLSFAVSSDAKANKGEATDHFGDTNATEQTEAAPVTTS</sequence>
<evidence type="ECO:0000313" key="1">
    <source>
        <dbReference type="EMBL" id="KAF2622576.1"/>
    </source>
</evidence>
<organism evidence="1 2">
    <name type="scientific">Macroventuria anomochaeta</name>
    <dbReference type="NCBI Taxonomy" id="301207"/>
    <lineage>
        <taxon>Eukaryota</taxon>
        <taxon>Fungi</taxon>
        <taxon>Dikarya</taxon>
        <taxon>Ascomycota</taxon>
        <taxon>Pezizomycotina</taxon>
        <taxon>Dothideomycetes</taxon>
        <taxon>Pleosporomycetidae</taxon>
        <taxon>Pleosporales</taxon>
        <taxon>Pleosporineae</taxon>
        <taxon>Didymellaceae</taxon>
        <taxon>Macroventuria</taxon>
    </lineage>
</organism>
<comment type="caution">
    <text evidence="1">The sequence shown here is derived from an EMBL/GenBank/DDBJ whole genome shotgun (WGS) entry which is preliminary data.</text>
</comment>
<reference evidence="1" key="1">
    <citation type="journal article" date="2020" name="Stud. Mycol.">
        <title>101 Dothideomycetes genomes: a test case for predicting lifestyles and emergence of pathogens.</title>
        <authorList>
            <person name="Haridas S."/>
            <person name="Albert R."/>
            <person name="Binder M."/>
            <person name="Bloem J."/>
            <person name="Labutti K."/>
            <person name="Salamov A."/>
            <person name="Andreopoulos B."/>
            <person name="Baker S."/>
            <person name="Barry K."/>
            <person name="Bills G."/>
            <person name="Bluhm B."/>
            <person name="Cannon C."/>
            <person name="Castanera R."/>
            <person name="Culley D."/>
            <person name="Daum C."/>
            <person name="Ezra D."/>
            <person name="Gonzalez J."/>
            <person name="Henrissat B."/>
            <person name="Kuo A."/>
            <person name="Liang C."/>
            <person name="Lipzen A."/>
            <person name="Lutzoni F."/>
            <person name="Magnuson J."/>
            <person name="Mondo S."/>
            <person name="Nolan M."/>
            <person name="Ohm R."/>
            <person name="Pangilinan J."/>
            <person name="Park H.-J."/>
            <person name="Ramirez L."/>
            <person name="Alfaro M."/>
            <person name="Sun H."/>
            <person name="Tritt A."/>
            <person name="Yoshinaga Y."/>
            <person name="Zwiers L.-H."/>
            <person name="Turgeon B."/>
            <person name="Goodwin S."/>
            <person name="Spatafora J."/>
            <person name="Crous P."/>
            <person name="Grigoriev I."/>
        </authorList>
    </citation>
    <scope>NUCLEOTIDE SEQUENCE</scope>
    <source>
        <strain evidence="1">CBS 525.71</strain>
    </source>
</reference>
<dbReference type="EMBL" id="MU006743">
    <property type="protein sequence ID" value="KAF2622576.1"/>
    <property type="molecule type" value="Genomic_DNA"/>
</dbReference>
<keyword evidence="2" id="KW-1185">Reference proteome</keyword>
<name>A0ACB6RL29_9PLEO</name>
<accession>A0ACB6RL29</accession>
<dbReference type="Proteomes" id="UP000799754">
    <property type="component" value="Unassembled WGS sequence"/>
</dbReference>
<proteinExistence type="predicted"/>
<evidence type="ECO:0000313" key="2">
    <source>
        <dbReference type="Proteomes" id="UP000799754"/>
    </source>
</evidence>
<gene>
    <name evidence="1" type="ORF">BU25DRAFT_206284</name>
</gene>
<protein>
    <submittedName>
        <fullName evidence="1">Uncharacterized protein</fullName>
    </submittedName>
</protein>